<reference evidence="4 5" key="1">
    <citation type="submission" date="2019-07" db="EMBL/GenBank/DDBJ databases">
        <title>De Novo Assembly of kiwifruit Actinidia rufa.</title>
        <authorList>
            <person name="Sugita-Konishi S."/>
            <person name="Sato K."/>
            <person name="Mori E."/>
            <person name="Abe Y."/>
            <person name="Kisaki G."/>
            <person name="Hamano K."/>
            <person name="Suezawa K."/>
            <person name="Otani M."/>
            <person name="Fukuda T."/>
            <person name="Manabe T."/>
            <person name="Gomi K."/>
            <person name="Tabuchi M."/>
            <person name="Akimitsu K."/>
            <person name="Kataoka I."/>
        </authorList>
    </citation>
    <scope>NUCLEOTIDE SEQUENCE [LARGE SCALE GENOMIC DNA]</scope>
    <source>
        <strain evidence="5">cv. Fuchu</strain>
    </source>
</reference>
<comment type="similarity">
    <text evidence="1">Belongs to the LOB domain-containing protein family.</text>
</comment>
<organism evidence="4 5">
    <name type="scientific">Actinidia rufa</name>
    <dbReference type="NCBI Taxonomy" id="165716"/>
    <lineage>
        <taxon>Eukaryota</taxon>
        <taxon>Viridiplantae</taxon>
        <taxon>Streptophyta</taxon>
        <taxon>Embryophyta</taxon>
        <taxon>Tracheophyta</taxon>
        <taxon>Spermatophyta</taxon>
        <taxon>Magnoliopsida</taxon>
        <taxon>eudicotyledons</taxon>
        <taxon>Gunneridae</taxon>
        <taxon>Pentapetalae</taxon>
        <taxon>asterids</taxon>
        <taxon>Ericales</taxon>
        <taxon>Actinidiaceae</taxon>
        <taxon>Actinidia</taxon>
    </lineage>
</organism>
<evidence type="ECO:0000259" key="3">
    <source>
        <dbReference type="PROSITE" id="PS50891"/>
    </source>
</evidence>
<proteinExistence type="inferred from homology"/>
<gene>
    <name evidence="4" type="ORF">Acr_15g0016100</name>
</gene>
<evidence type="ECO:0000313" key="5">
    <source>
        <dbReference type="Proteomes" id="UP000585474"/>
    </source>
</evidence>
<feature type="domain" description="LOB" evidence="3">
    <location>
        <begin position="14"/>
        <end position="115"/>
    </location>
</feature>
<evidence type="ECO:0000313" key="4">
    <source>
        <dbReference type="EMBL" id="GFZ03002.1"/>
    </source>
</evidence>
<dbReference type="AlphaFoldDB" id="A0A7J0FWD0"/>
<keyword evidence="2" id="KW-0175">Coiled coil</keyword>
<feature type="coiled-coil region" evidence="2">
    <location>
        <begin position="94"/>
        <end position="121"/>
    </location>
</feature>
<dbReference type="OrthoDB" id="1689074at2759"/>
<dbReference type="EMBL" id="BJWL01000015">
    <property type="protein sequence ID" value="GFZ03002.1"/>
    <property type="molecule type" value="Genomic_DNA"/>
</dbReference>
<dbReference type="InterPro" id="IPR004883">
    <property type="entry name" value="LOB"/>
</dbReference>
<dbReference type="Pfam" id="PF03195">
    <property type="entry name" value="LOB"/>
    <property type="match status" value="1"/>
</dbReference>
<keyword evidence="5" id="KW-1185">Reference proteome</keyword>
<evidence type="ECO:0000256" key="2">
    <source>
        <dbReference type="SAM" id="Coils"/>
    </source>
</evidence>
<dbReference type="PROSITE" id="PS50891">
    <property type="entry name" value="LOB"/>
    <property type="match status" value="1"/>
</dbReference>
<name>A0A7J0FWD0_9ERIC</name>
<dbReference type="PANTHER" id="PTHR31301:SF19">
    <property type="entry name" value="LOB DOMAIN-CONTAINING PROTEIN 2"/>
    <property type="match status" value="1"/>
</dbReference>
<comment type="caution">
    <text evidence="4">The sequence shown here is derived from an EMBL/GenBank/DDBJ whole genome shotgun (WGS) entry which is preliminary data.</text>
</comment>
<dbReference type="PANTHER" id="PTHR31301">
    <property type="entry name" value="LOB DOMAIN-CONTAINING PROTEIN 4-RELATED"/>
    <property type="match status" value="1"/>
</dbReference>
<evidence type="ECO:0000256" key="1">
    <source>
        <dbReference type="ARBA" id="ARBA00005474"/>
    </source>
</evidence>
<sequence length="337" mass="38507">MMSSDDERCSSLRPACASCKHQRKKCLKKCVLAPHFPPGLEKEFEQVHKLFGISNMTKMIRKTAFPLQKEMVKSFIWEASLWRQDPDHGPLGFYNRLDQRNNFLEQRNNFLERERELYLRNQMVQLPMAQLPYSSNNGTVPYYNGQSLFQANPATLDTHGNISSSSSSSQRGVHGLDRLIQEQARQSNGRDGNIPHFYHPNFVQEQNYQPLFQGPEIDYLIRGGFAHTSHAEFLERGERVSVGGHNGQFAAPHSSLLQRQESTIQNSNINPGLSNLSFPTSTIYRLSLRNLNRKNILLQTKCKPQLCSSDMKQRRALLTNRSSHAHLASPNCQHSID</sequence>
<dbReference type="Proteomes" id="UP000585474">
    <property type="component" value="Unassembled WGS sequence"/>
</dbReference>
<accession>A0A7J0FWD0</accession>
<protein>
    <submittedName>
        <fullName evidence="4">Xyloglucan endotransglycosylase 6</fullName>
    </submittedName>
</protein>